<sequence>MSESSRGHFSLRHPTPPTSPSARPSITPTSFHHLTPTFITPLPPSQSTLPSIRNPIPTQKVVNALLCEKDEWPAREVCTWLATWPPRAMSRVLVESPVSGVTAASVITVVDFPDPHEASEESSRSGNMIEKIMGGYGSARV</sequence>
<keyword evidence="3" id="KW-1185">Reference proteome</keyword>
<protein>
    <submittedName>
        <fullName evidence="2">Uncharacterized protein</fullName>
    </submittedName>
</protein>
<evidence type="ECO:0000313" key="2">
    <source>
        <dbReference type="EMBL" id="GBP78126.1"/>
    </source>
</evidence>
<proteinExistence type="predicted"/>
<feature type="region of interest" description="Disordered" evidence="1">
    <location>
        <begin position="1"/>
        <end position="34"/>
    </location>
</feature>
<reference evidence="2 3" key="1">
    <citation type="journal article" date="2019" name="Commun. Biol.">
        <title>The bagworm genome reveals a unique fibroin gene that provides high tensile strength.</title>
        <authorList>
            <person name="Kono N."/>
            <person name="Nakamura H."/>
            <person name="Ohtoshi R."/>
            <person name="Tomita M."/>
            <person name="Numata K."/>
            <person name="Arakawa K."/>
        </authorList>
    </citation>
    <scope>NUCLEOTIDE SEQUENCE [LARGE SCALE GENOMIC DNA]</scope>
</reference>
<accession>A0A4C1YPD7</accession>
<gene>
    <name evidence="2" type="ORF">EVAR_59920_1</name>
</gene>
<dbReference type="AlphaFoldDB" id="A0A4C1YPD7"/>
<dbReference type="EMBL" id="BGZK01001358">
    <property type="protein sequence ID" value="GBP78126.1"/>
    <property type="molecule type" value="Genomic_DNA"/>
</dbReference>
<organism evidence="2 3">
    <name type="scientific">Eumeta variegata</name>
    <name type="common">Bagworm moth</name>
    <name type="synonym">Eumeta japonica</name>
    <dbReference type="NCBI Taxonomy" id="151549"/>
    <lineage>
        <taxon>Eukaryota</taxon>
        <taxon>Metazoa</taxon>
        <taxon>Ecdysozoa</taxon>
        <taxon>Arthropoda</taxon>
        <taxon>Hexapoda</taxon>
        <taxon>Insecta</taxon>
        <taxon>Pterygota</taxon>
        <taxon>Neoptera</taxon>
        <taxon>Endopterygota</taxon>
        <taxon>Lepidoptera</taxon>
        <taxon>Glossata</taxon>
        <taxon>Ditrysia</taxon>
        <taxon>Tineoidea</taxon>
        <taxon>Psychidae</taxon>
        <taxon>Oiketicinae</taxon>
        <taxon>Eumeta</taxon>
    </lineage>
</organism>
<evidence type="ECO:0000256" key="1">
    <source>
        <dbReference type="SAM" id="MobiDB-lite"/>
    </source>
</evidence>
<name>A0A4C1YPD7_EUMVA</name>
<dbReference type="Proteomes" id="UP000299102">
    <property type="component" value="Unassembled WGS sequence"/>
</dbReference>
<feature type="compositionally biased region" description="Low complexity" evidence="1">
    <location>
        <begin position="20"/>
        <end position="30"/>
    </location>
</feature>
<evidence type="ECO:0000313" key="3">
    <source>
        <dbReference type="Proteomes" id="UP000299102"/>
    </source>
</evidence>
<comment type="caution">
    <text evidence="2">The sequence shown here is derived from an EMBL/GenBank/DDBJ whole genome shotgun (WGS) entry which is preliminary data.</text>
</comment>